<dbReference type="GO" id="GO:0004364">
    <property type="term" value="F:glutathione transferase activity"/>
    <property type="evidence" value="ECO:0007669"/>
    <property type="project" value="InterPro"/>
</dbReference>
<dbReference type="Gene3D" id="1.20.1050.10">
    <property type="match status" value="1"/>
</dbReference>
<feature type="binding site" evidence="2">
    <location>
        <position position="113"/>
    </location>
    <ligand>
        <name>glutathione</name>
        <dbReference type="ChEBI" id="CHEBI:57925"/>
    </ligand>
</feature>
<evidence type="ECO:0000256" key="4">
    <source>
        <dbReference type="SAM" id="MobiDB-lite"/>
    </source>
</evidence>
<dbReference type="InterPro" id="IPR040079">
    <property type="entry name" value="Glutathione_S-Trfase"/>
</dbReference>
<dbReference type="OrthoDB" id="2309723at2759"/>
<dbReference type="CDD" id="cd03190">
    <property type="entry name" value="GST_C_Omega_like"/>
    <property type="match status" value="1"/>
</dbReference>
<gene>
    <name evidence="6" type="ORF">Cgig2_015252</name>
</gene>
<feature type="region of interest" description="Disordered" evidence="4">
    <location>
        <begin position="324"/>
        <end position="349"/>
    </location>
</feature>
<feature type="site" description="Lowers pKa of active site Cys" evidence="3">
    <location>
        <position position="317"/>
    </location>
</feature>
<evidence type="ECO:0000256" key="1">
    <source>
        <dbReference type="PIRSR" id="PIRSR015753-1"/>
    </source>
</evidence>
<protein>
    <recommendedName>
        <fullName evidence="5">GST C-terminal domain-containing protein</fullName>
    </recommendedName>
</protein>
<dbReference type="FunFam" id="3.40.30.10:FF:000198">
    <property type="entry name" value="Glutathione S-transferase family protein"/>
    <property type="match status" value="1"/>
</dbReference>
<dbReference type="SFLD" id="SFLDG01206">
    <property type="entry name" value="Xi.1"/>
    <property type="match status" value="1"/>
</dbReference>
<feature type="site" description="Lowers pKa of active site Cys" evidence="3">
    <location>
        <position position="274"/>
    </location>
</feature>
<dbReference type="PIRSF" id="PIRSF015753">
    <property type="entry name" value="GST"/>
    <property type="match status" value="1"/>
</dbReference>
<dbReference type="GO" id="GO:0005737">
    <property type="term" value="C:cytoplasm"/>
    <property type="evidence" value="ECO:0007669"/>
    <property type="project" value="TreeGrafter"/>
</dbReference>
<dbReference type="InterPro" id="IPR010987">
    <property type="entry name" value="Glutathione-S-Trfase_C-like"/>
</dbReference>
<dbReference type="EMBL" id="JAKOGI010000083">
    <property type="protein sequence ID" value="KAJ8444906.1"/>
    <property type="molecule type" value="Genomic_DNA"/>
</dbReference>
<organism evidence="6 7">
    <name type="scientific">Carnegiea gigantea</name>
    <dbReference type="NCBI Taxonomy" id="171969"/>
    <lineage>
        <taxon>Eukaryota</taxon>
        <taxon>Viridiplantae</taxon>
        <taxon>Streptophyta</taxon>
        <taxon>Embryophyta</taxon>
        <taxon>Tracheophyta</taxon>
        <taxon>Spermatophyta</taxon>
        <taxon>Magnoliopsida</taxon>
        <taxon>eudicotyledons</taxon>
        <taxon>Gunneridae</taxon>
        <taxon>Pentapetalae</taxon>
        <taxon>Caryophyllales</taxon>
        <taxon>Cactineae</taxon>
        <taxon>Cactaceae</taxon>
        <taxon>Cactoideae</taxon>
        <taxon>Echinocereeae</taxon>
        <taxon>Carnegiea</taxon>
    </lineage>
</organism>
<feature type="active site" description="Nucleophile" evidence="1">
    <location>
        <position position="73"/>
    </location>
</feature>
<evidence type="ECO:0000313" key="7">
    <source>
        <dbReference type="Proteomes" id="UP001153076"/>
    </source>
</evidence>
<feature type="domain" description="GST C-terminal" evidence="5">
    <location>
        <begin position="193"/>
        <end position="317"/>
    </location>
</feature>
<dbReference type="SFLD" id="SFLDS00019">
    <property type="entry name" value="Glutathione_Transferase_(cytos"/>
    <property type="match status" value="1"/>
</dbReference>
<comment type="caution">
    <text evidence="6">The sequence shown here is derived from an EMBL/GenBank/DDBJ whole genome shotgun (WGS) entry which is preliminary data.</text>
</comment>
<reference evidence="6" key="1">
    <citation type="submission" date="2022-04" db="EMBL/GenBank/DDBJ databases">
        <title>Carnegiea gigantea Genome sequencing and assembly v2.</title>
        <authorList>
            <person name="Copetti D."/>
            <person name="Sanderson M.J."/>
            <person name="Burquez A."/>
            <person name="Wojciechowski M.F."/>
        </authorList>
    </citation>
    <scope>NUCLEOTIDE SEQUENCE</scope>
    <source>
        <strain evidence="6">SGP5-SGP5p</strain>
        <tissue evidence="6">Aerial part</tissue>
    </source>
</reference>
<dbReference type="InterPro" id="IPR036249">
    <property type="entry name" value="Thioredoxin-like_sf"/>
</dbReference>
<dbReference type="Gene3D" id="3.40.30.10">
    <property type="entry name" value="Glutaredoxin"/>
    <property type="match status" value="1"/>
</dbReference>
<dbReference type="InterPro" id="IPR016639">
    <property type="entry name" value="GST_Omega/GSH"/>
</dbReference>
<sequence length="349" mass="39724">MLAALRCVRVFELPCCLDQIIPFSMARSAIDEVSESGAFKRSASTFRNFISRDPGSIFLPESGRYHLYISYACPWASRCLSALKIKGLEKAISFSSVKPIWERTKEDDAHMGWVFPVSDTEEPSAEPDTLNGAKSIRELYELASANYSGKYTVPVLWDKKLRTIVNNESSEILRMLNSQFNNVANNPDLDLYPQPLQAQIDEVNGWVYDGINDGVYRCGFAKKQEPYDEAVEKLHEALDKCEEILGKQRYICGLSLTEADIRLFVTLIRFDEVYAVHFKCNKKLIREYANLFNYIKDVFQIPGMSGTVNMDHIKKHYYGSHPSINPSGIIPRGPNIDYSSPHDRERFSS</sequence>
<dbReference type="Proteomes" id="UP001153076">
    <property type="component" value="Unassembled WGS sequence"/>
</dbReference>
<dbReference type="PROSITE" id="PS50405">
    <property type="entry name" value="GST_CTER"/>
    <property type="match status" value="1"/>
</dbReference>
<dbReference type="FunFam" id="1.20.1050.10:FF:000037">
    <property type="entry name" value="Glutathione S-transferase family protein"/>
    <property type="match status" value="1"/>
</dbReference>
<accession>A0A9Q1KLE1</accession>
<feature type="binding site" evidence="2">
    <location>
        <begin position="150"/>
        <end position="153"/>
    </location>
    <ligand>
        <name>glutathione</name>
        <dbReference type="ChEBI" id="CHEBI:57925"/>
    </ligand>
</feature>
<dbReference type="SFLD" id="SFLDG01148">
    <property type="entry name" value="Xi_(cytGST)"/>
    <property type="match status" value="1"/>
</dbReference>
<dbReference type="InterPro" id="IPR004045">
    <property type="entry name" value="Glutathione_S-Trfase_N"/>
</dbReference>
<dbReference type="InterPro" id="IPR036282">
    <property type="entry name" value="Glutathione-S-Trfase_C_sf"/>
</dbReference>
<dbReference type="SUPFAM" id="SSF47616">
    <property type="entry name" value="GST C-terminal domain-like"/>
    <property type="match status" value="1"/>
</dbReference>
<dbReference type="PANTHER" id="PTHR32419">
    <property type="entry name" value="GLUTATHIONYL-HYDROQUINONE REDUCTASE"/>
    <property type="match status" value="1"/>
</dbReference>
<feature type="binding site" evidence="2">
    <location>
        <begin position="168"/>
        <end position="169"/>
    </location>
    <ligand>
        <name>glutathione</name>
        <dbReference type="ChEBI" id="CHEBI:57925"/>
    </ligand>
</feature>
<dbReference type="SUPFAM" id="SSF52833">
    <property type="entry name" value="Thioredoxin-like"/>
    <property type="match status" value="1"/>
</dbReference>
<evidence type="ECO:0000256" key="2">
    <source>
        <dbReference type="PIRSR" id="PIRSR015753-2"/>
    </source>
</evidence>
<dbReference type="Pfam" id="PF13410">
    <property type="entry name" value="GST_C_2"/>
    <property type="match status" value="1"/>
</dbReference>
<evidence type="ECO:0000259" key="5">
    <source>
        <dbReference type="PROSITE" id="PS50405"/>
    </source>
</evidence>
<dbReference type="InterPro" id="IPR047047">
    <property type="entry name" value="GST_Omega-like_C"/>
</dbReference>
<name>A0A9Q1KLE1_9CARY</name>
<dbReference type="PANTHER" id="PTHR32419:SF6">
    <property type="entry name" value="GLUTATHIONE S-TRANSFERASE OMEGA-LIKE 1-RELATED"/>
    <property type="match status" value="1"/>
</dbReference>
<dbReference type="AlphaFoldDB" id="A0A9Q1KLE1"/>
<feature type="compositionally biased region" description="Basic and acidic residues" evidence="4">
    <location>
        <begin position="340"/>
        <end position="349"/>
    </location>
</feature>
<proteinExistence type="predicted"/>
<keyword evidence="7" id="KW-1185">Reference proteome</keyword>
<dbReference type="Pfam" id="PF13409">
    <property type="entry name" value="GST_N_2"/>
    <property type="match status" value="1"/>
</dbReference>
<evidence type="ECO:0000256" key="3">
    <source>
        <dbReference type="PIRSR" id="PIRSR015753-3"/>
    </source>
</evidence>
<feature type="active site" description="Proton donor/acceptor" evidence="1">
    <location>
        <position position="216"/>
    </location>
</feature>
<evidence type="ECO:0000313" key="6">
    <source>
        <dbReference type="EMBL" id="KAJ8444906.1"/>
    </source>
</evidence>